<evidence type="ECO:0000256" key="3">
    <source>
        <dbReference type="ARBA" id="ARBA00022692"/>
    </source>
</evidence>
<dbReference type="Gene3D" id="1.10.3720.10">
    <property type="entry name" value="MetI-like"/>
    <property type="match status" value="1"/>
</dbReference>
<proteinExistence type="inferred from homology"/>
<dbReference type="InterPro" id="IPR051204">
    <property type="entry name" value="ABC_transp_perm/SBD"/>
</dbReference>
<dbReference type="FunCoup" id="A0A263D5M7">
    <property type="interactions" value="61"/>
</dbReference>
<keyword evidence="9" id="KW-1185">Reference proteome</keyword>
<dbReference type="GO" id="GO:0031460">
    <property type="term" value="P:glycine betaine transport"/>
    <property type="evidence" value="ECO:0007669"/>
    <property type="project" value="TreeGrafter"/>
</dbReference>
<name>A0A263D5M7_9PSEU</name>
<dbReference type="InterPro" id="IPR000515">
    <property type="entry name" value="MetI-like"/>
</dbReference>
<evidence type="ECO:0000256" key="4">
    <source>
        <dbReference type="ARBA" id="ARBA00022989"/>
    </source>
</evidence>
<evidence type="ECO:0000313" key="8">
    <source>
        <dbReference type="EMBL" id="OZM73723.1"/>
    </source>
</evidence>
<protein>
    <submittedName>
        <fullName evidence="8">ABC transporter permease</fullName>
    </submittedName>
</protein>
<accession>A0A263D5M7</accession>
<dbReference type="Pfam" id="PF00528">
    <property type="entry name" value="BPD_transp_1"/>
    <property type="match status" value="1"/>
</dbReference>
<feature type="transmembrane region" description="Helical" evidence="6">
    <location>
        <begin position="186"/>
        <end position="207"/>
    </location>
</feature>
<evidence type="ECO:0000313" key="9">
    <source>
        <dbReference type="Proteomes" id="UP000242444"/>
    </source>
</evidence>
<evidence type="ECO:0000256" key="1">
    <source>
        <dbReference type="ARBA" id="ARBA00004141"/>
    </source>
</evidence>
<feature type="domain" description="ABC transmembrane type-1" evidence="7">
    <location>
        <begin position="25"/>
        <end position="204"/>
    </location>
</feature>
<dbReference type="OrthoDB" id="5244012at2"/>
<gene>
    <name evidence="8" type="ORF">CFN78_09435</name>
</gene>
<comment type="caution">
    <text evidence="8">The sequence shown here is derived from an EMBL/GenBank/DDBJ whole genome shotgun (WGS) entry which is preliminary data.</text>
</comment>
<dbReference type="InParanoid" id="A0A263D5M7"/>
<comment type="similarity">
    <text evidence="6">Belongs to the binding-protein-dependent transport system permease family.</text>
</comment>
<evidence type="ECO:0000259" key="7">
    <source>
        <dbReference type="PROSITE" id="PS50928"/>
    </source>
</evidence>
<organism evidence="8 9">
    <name type="scientific">Amycolatopsis antarctica</name>
    <dbReference type="NCBI Taxonomy" id="1854586"/>
    <lineage>
        <taxon>Bacteria</taxon>
        <taxon>Bacillati</taxon>
        <taxon>Actinomycetota</taxon>
        <taxon>Actinomycetes</taxon>
        <taxon>Pseudonocardiales</taxon>
        <taxon>Pseudonocardiaceae</taxon>
        <taxon>Amycolatopsis</taxon>
    </lineage>
</organism>
<sequence length="235" mass="24161">MIGDLFSWFGDPANWSWSEGVPFRVAQHLGYVGLALVVAMAIAVPLGLFVGHTGRGGVALVSASNVIRALPTLGLVTFLFLLLTEDYLAAMIGLVVLAIPPILAGTYAGLQATDHGVVDAAEGVGMTGWQRLWQVEVPISLPLILGGIRNAVLQLVATAAVASFIGLGGLGRFLLDGLAILDYAEVMAGAILTALLAIVLDVVFATLQRAVVPKGVRLAAEAASGKRVSAPGGAE</sequence>
<feature type="transmembrane region" description="Helical" evidence="6">
    <location>
        <begin position="151"/>
        <end position="174"/>
    </location>
</feature>
<dbReference type="SUPFAM" id="SSF161098">
    <property type="entry name" value="MetI-like"/>
    <property type="match status" value="1"/>
</dbReference>
<dbReference type="PROSITE" id="PS50928">
    <property type="entry name" value="ABC_TM1"/>
    <property type="match status" value="1"/>
</dbReference>
<dbReference type="RefSeq" id="WP_094862240.1">
    <property type="nucleotide sequence ID" value="NZ_NKYE01000004.1"/>
</dbReference>
<evidence type="ECO:0000256" key="2">
    <source>
        <dbReference type="ARBA" id="ARBA00022448"/>
    </source>
</evidence>
<dbReference type="InterPro" id="IPR035906">
    <property type="entry name" value="MetI-like_sf"/>
</dbReference>
<feature type="transmembrane region" description="Helical" evidence="6">
    <location>
        <begin position="87"/>
        <end position="110"/>
    </location>
</feature>
<dbReference type="PANTHER" id="PTHR30177:SF33">
    <property type="entry name" value="POSSIBLE OSMOPROTECTANT (GLYCINE BETAINE_CARNITINE_CHOLINE_L-PROLINE) TRANSPORT INTEGRAL MEMBRANE PROTEIN ABC TRANSPORTER PROZ"/>
    <property type="match status" value="1"/>
</dbReference>
<dbReference type="PANTHER" id="PTHR30177">
    <property type="entry name" value="GLYCINE BETAINE/L-PROLINE TRANSPORT SYSTEM PERMEASE PROTEIN PROW"/>
    <property type="match status" value="1"/>
</dbReference>
<keyword evidence="2 6" id="KW-0813">Transport</keyword>
<keyword evidence="4 6" id="KW-1133">Transmembrane helix</keyword>
<dbReference type="EMBL" id="NKYE01000004">
    <property type="protein sequence ID" value="OZM73723.1"/>
    <property type="molecule type" value="Genomic_DNA"/>
</dbReference>
<dbReference type="GO" id="GO:0005886">
    <property type="term" value="C:plasma membrane"/>
    <property type="evidence" value="ECO:0007669"/>
    <property type="project" value="UniProtKB-SubCell"/>
</dbReference>
<evidence type="ECO:0000256" key="5">
    <source>
        <dbReference type="ARBA" id="ARBA00023136"/>
    </source>
</evidence>
<keyword evidence="5 6" id="KW-0472">Membrane</keyword>
<feature type="transmembrane region" description="Helical" evidence="6">
    <location>
        <begin position="58"/>
        <end position="81"/>
    </location>
</feature>
<keyword evidence="3 6" id="KW-0812">Transmembrane</keyword>
<comment type="subcellular location">
    <subcellularLocation>
        <location evidence="6">Cell membrane</location>
        <topology evidence="6">Multi-pass membrane protein</topology>
    </subcellularLocation>
    <subcellularLocation>
        <location evidence="1">Membrane</location>
        <topology evidence="1">Multi-pass membrane protein</topology>
    </subcellularLocation>
</comment>
<dbReference type="AlphaFoldDB" id="A0A263D5M7"/>
<dbReference type="CDD" id="cd06261">
    <property type="entry name" value="TM_PBP2"/>
    <property type="match status" value="1"/>
</dbReference>
<dbReference type="GO" id="GO:0055085">
    <property type="term" value="P:transmembrane transport"/>
    <property type="evidence" value="ECO:0007669"/>
    <property type="project" value="InterPro"/>
</dbReference>
<feature type="transmembrane region" description="Helical" evidence="6">
    <location>
        <begin position="29"/>
        <end position="51"/>
    </location>
</feature>
<evidence type="ECO:0000256" key="6">
    <source>
        <dbReference type="RuleBase" id="RU363032"/>
    </source>
</evidence>
<reference evidence="8 9" key="1">
    <citation type="submission" date="2017-07" db="EMBL/GenBank/DDBJ databases">
        <title>Amycolatopsis antarcticus sp. nov., isolated from the surface of an Antarcticus brown macroalga.</title>
        <authorList>
            <person name="Wang J."/>
            <person name="Leiva S."/>
            <person name="Huang J."/>
            <person name="Huang Y."/>
        </authorList>
    </citation>
    <scope>NUCLEOTIDE SEQUENCE [LARGE SCALE GENOMIC DNA]</scope>
    <source>
        <strain evidence="8 9">AU-G6</strain>
    </source>
</reference>
<dbReference type="Proteomes" id="UP000242444">
    <property type="component" value="Unassembled WGS sequence"/>
</dbReference>